<gene>
    <name evidence="1" type="ORF">IPP15_07915</name>
</gene>
<organism evidence="1 2">
    <name type="scientific">Candidatus Opimibacter skivensis</name>
    <dbReference type="NCBI Taxonomy" id="2982028"/>
    <lineage>
        <taxon>Bacteria</taxon>
        <taxon>Pseudomonadati</taxon>
        <taxon>Bacteroidota</taxon>
        <taxon>Saprospiria</taxon>
        <taxon>Saprospirales</taxon>
        <taxon>Saprospiraceae</taxon>
        <taxon>Candidatus Opimibacter</taxon>
    </lineage>
</organism>
<evidence type="ECO:0000313" key="2">
    <source>
        <dbReference type="Proteomes" id="UP000808337"/>
    </source>
</evidence>
<comment type="caution">
    <text evidence="1">The sequence shown here is derived from an EMBL/GenBank/DDBJ whole genome shotgun (WGS) entry which is preliminary data.</text>
</comment>
<evidence type="ECO:0000313" key="1">
    <source>
        <dbReference type="EMBL" id="MBK9982336.1"/>
    </source>
</evidence>
<accession>A0A9D7SU50</accession>
<name>A0A9D7SU50_9BACT</name>
<protein>
    <submittedName>
        <fullName evidence="1">Uncharacterized protein</fullName>
    </submittedName>
</protein>
<proteinExistence type="predicted"/>
<reference evidence="1 2" key="1">
    <citation type="submission" date="2020-10" db="EMBL/GenBank/DDBJ databases">
        <title>Connecting structure to function with the recovery of over 1000 high-quality activated sludge metagenome-assembled genomes encoding full-length rRNA genes using long-read sequencing.</title>
        <authorList>
            <person name="Singleton C.M."/>
            <person name="Petriglieri F."/>
            <person name="Kristensen J.M."/>
            <person name="Kirkegaard R.H."/>
            <person name="Michaelsen T.Y."/>
            <person name="Andersen M.H."/>
            <person name="Karst S.M."/>
            <person name="Dueholm M.S."/>
            <person name="Nielsen P.H."/>
            <person name="Albertsen M."/>
        </authorList>
    </citation>
    <scope>NUCLEOTIDE SEQUENCE [LARGE SCALE GENOMIC DNA]</scope>
    <source>
        <strain evidence="1">Ribe_18-Q3-R11-54_MAXAC.273</strain>
    </source>
</reference>
<dbReference type="EMBL" id="JADKGY010000006">
    <property type="protein sequence ID" value="MBK9982336.1"/>
    <property type="molecule type" value="Genomic_DNA"/>
</dbReference>
<dbReference type="Proteomes" id="UP000808337">
    <property type="component" value="Unassembled WGS sequence"/>
</dbReference>
<dbReference type="AlphaFoldDB" id="A0A9D7SU50"/>
<sequence>MEEKLDRTAFKRQTAKEASNTVAYWRTRTDAEKIRAAYHLSLRAYGYDPADEPRLDRTAFSMRKHDN</sequence>